<evidence type="ECO:0000313" key="4">
    <source>
        <dbReference type="Proteomes" id="UP000292445"/>
    </source>
</evidence>
<comment type="similarity">
    <text evidence="1">Belongs to the UPF0065 (bug) family.</text>
</comment>
<dbReference type="OrthoDB" id="8678477at2"/>
<dbReference type="EMBL" id="SGXC01000001">
    <property type="protein sequence ID" value="RZS84245.1"/>
    <property type="molecule type" value="Genomic_DNA"/>
</dbReference>
<dbReference type="InterPro" id="IPR005064">
    <property type="entry name" value="BUG"/>
</dbReference>
<dbReference type="PANTHER" id="PTHR42928:SF5">
    <property type="entry name" value="BLR1237 PROTEIN"/>
    <property type="match status" value="1"/>
</dbReference>
<protein>
    <submittedName>
        <fullName evidence="3">Tripartite-type tricarboxylate transporter receptor subunit TctC</fullName>
    </submittedName>
</protein>
<feature type="chain" id="PRO_5020888184" evidence="2">
    <location>
        <begin position="26"/>
        <end position="325"/>
    </location>
</feature>
<dbReference type="PIRSF" id="PIRSF017082">
    <property type="entry name" value="YflP"/>
    <property type="match status" value="1"/>
</dbReference>
<dbReference type="RefSeq" id="WP_130355630.1">
    <property type="nucleotide sequence ID" value="NZ_SGXC01000001.1"/>
</dbReference>
<evidence type="ECO:0000256" key="1">
    <source>
        <dbReference type="ARBA" id="ARBA00006987"/>
    </source>
</evidence>
<organism evidence="3 4">
    <name type="scientific">Pigmentiphaga kullae</name>
    <dbReference type="NCBI Taxonomy" id="151784"/>
    <lineage>
        <taxon>Bacteria</taxon>
        <taxon>Pseudomonadati</taxon>
        <taxon>Pseudomonadota</taxon>
        <taxon>Betaproteobacteria</taxon>
        <taxon>Burkholderiales</taxon>
        <taxon>Alcaligenaceae</taxon>
        <taxon>Pigmentiphaga</taxon>
    </lineage>
</organism>
<comment type="caution">
    <text evidence="3">The sequence shown here is derived from an EMBL/GenBank/DDBJ whole genome shotgun (WGS) entry which is preliminary data.</text>
</comment>
<keyword evidence="4" id="KW-1185">Reference proteome</keyword>
<feature type="signal peptide" evidence="2">
    <location>
        <begin position="1"/>
        <end position="25"/>
    </location>
</feature>
<gene>
    <name evidence="3" type="ORF">EV675_0257</name>
</gene>
<keyword evidence="2" id="KW-0732">Signal</keyword>
<dbReference type="Pfam" id="PF03401">
    <property type="entry name" value="TctC"/>
    <property type="match status" value="1"/>
</dbReference>
<dbReference type="InterPro" id="IPR042100">
    <property type="entry name" value="Bug_dom1"/>
</dbReference>
<proteinExistence type="inferred from homology"/>
<dbReference type="Gene3D" id="3.40.190.10">
    <property type="entry name" value="Periplasmic binding protein-like II"/>
    <property type="match status" value="1"/>
</dbReference>
<dbReference type="Gene3D" id="3.40.190.150">
    <property type="entry name" value="Bordetella uptake gene, domain 1"/>
    <property type="match status" value="1"/>
</dbReference>
<reference evidence="3 4" key="1">
    <citation type="submission" date="2019-02" db="EMBL/GenBank/DDBJ databases">
        <title>Genomic Encyclopedia of Type Strains, Phase IV (KMG-IV): sequencing the most valuable type-strain genomes for metagenomic binning, comparative biology and taxonomic classification.</title>
        <authorList>
            <person name="Goeker M."/>
        </authorList>
    </citation>
    <scope>NUCLEOTIDE SEQUENCE [LARGE SCALE GENOMIC DNA]</scope>
    <source>
        <strain evidence="3 4">K24</strain>
    </source>
</reference>
<accession>A0A4Q7NH26</accession>
<evidence type="ECO:0000256" key="2">
    <source>
        <dbReference type="SAM" id="SignalP"/>
    </source>
</evidence>
<sequence>MNKPRSSLRRLMLAAALASPVASFAQLPYPNKPIRIVNPFPPGGSADVLARVIGEKLQDSLKQPVVVESRPGGNTLIAAGYVANAAPDGYTLMIAIDFTLTLTKALYRQLPFDPDRDFAPVSLLTTQPLLLLSNPRKMSVKSVPEMIAYAKANGDKMNVGVGAVVSQLVWEAMKGSAQVQGELISYRGSQPTTTALLAGDINLSIDAPLTNLPFIKEGRIAPLAVTSRVRMPSLPETPTVGELGLPAMELLSMFCLVAPARTPQDVLLKLNQEMRRIMALPDAQAKLSEYALTATSSTPEELQGMLKAFSERWSPVVRRANIRLD</sequence>
<keyword evidence="3" id="KW-0675">Receptor</keyword>
<evidence type="ECO:0000313" key="3">
    <source>
        <dbReference type="EMBL" id="RZS84245.1"/>
    </source>
</evidence>
<dbReference type="Proteomes" id="UP000292445">
    <property type="component" value="Unassembled WGS sequence"/>
</dbReference>
<dbReference type="AlphaFoldDB" id="A0A4Q7NH26"/>
<name>A0A4Q7NH26_9BURK</name>
<dbReference type="PANTHER" id="PTHR42928">
    <property type="entry name" value="TRICARBOXYLATE-BINDING PROTEIN"/>
    <property type="match status" value="1"/>
</dbReference>